<dbReference type="EMBL" id="NOIF01000002">
    <property type="protein sequence ID" value="OZS45890.1"/>
    <property type="molecule type" value="Genomic_DNA"/>
</dbReference>
<dbReference type="RefSeq" id="WP_062691290.1">
    <property type="nucleotide sequence ID" value="NZ_AP024850.1"/>
</dbReference>
<dbReference type="AlphaFoldDB" id="A0AAW7Y728"/>
<evidence type="ECO:0000256" key="9">
    <source>
        <dbReference type="RuleBase" id="RU000556"/>
    </source>
</evidence>
<comment type="function">
    <text evidence="6 8 9">Necessary for efficient RNA polymerase transcription elongation past template-encoded arresting sites. The arresting sites in DNA have the property of trapping a certain fraction of elongating RNA polymerases that pass through, resulting in locked ternary complexes. Cleavage of the nascent transcript by cleavage factors such as GreA or GreB allows the resumption of elongation from the new 3'terminus. GreA releases sequences of 2 to 3 nucleotides.</text>
</comment>
<evidence type="ECO:0000256" key="1">
    <source>
        <dbReference type="ARBA" id="ARBA00008213"/>
    </source>
</evidence>
<accession>A0AAW7Y728</accession>
<evidence type="ECO:0000256" key="6">
    <source>
        <dbReference type="ARBA" id="ARBA00024916"/>
    </source>
</evidence>
<feature type="domain" description="Transcription elongation factor GreA/GreB N-terminal" evidence="11">
    <location>
        <begin position="4"/>
        <end position="73"/>
    </location>
</feature>
<dbReference type="GO" id="GO:0003746">
    <property type="term" value="F:translation elongation factor activity"/>
    <property type="evidence" value="ECO:0007669"/>
    <property type="project" value="UniProtKB-KW"/>
</dbReference>
<dbReference type="GO" id="GO:0003677">
    <property type="term" value="F:DNA binding"/>
    <property type="evidence" value="ECO:0007669"/>
    <property type="project" value="UniProtKB-UniRule"/>
</dbReference>
<dbReference type="PANTHER" id="PTHR30437">
    <property type="entry name" value="TRANSCRIPTION ELONGATION FACTOR GREA"/>
    <property type="match status" value="1"/>
</dbReference>
<dbReference type="Proteomes" id="UP000215999">
    <property type="component" value="Unassembled WGS sequence"/>
</dbReference>
<dbReference type="InterPro" id="IPR022691">
    <property type="entry name" value="Tscrpt_elong_fac_GreA/B_N"/>
</dbReference>
<dbReference type="Pfam" id="PF01272">
    <property type="entry name" value="GreA_GreB"/>
    <property type="match status" value="1"/>
</dbReference>
<dbReference type="InterPro" id="IPR018151">
    <property type="entry name" value="TF_GreA/GreB_CS"/>
</dbReference>
<dbReference type="InterPro" id="IPR036805">
    <property type="entry name" value="Tscrpt_elong_fac_GreA/B_N_sf"/>
</dbReference>
<keyword evidence="4 8" id="KW-0238">DNA-binding</keyword>
<reference evidence="13" key="2">
    <citation type="submission" date="2017-07" db="EMBL/GenBank/DDBJ databases">
        <authorList>
            <person name="Gomez-Gil B."/>
            <person name="Enciso-Ibarra K."/>
        </authorList>
    </citation>
    <scope>NUCLEOTIDE SEQUENCE</scope>
    <source>
        <strain evidence="13">CAIM 1827</strain>
    </source>
</reference>
<evidence type="ECO:0000313" key="12">
    <source>
        <dbReference type="EMBL" id="MDO6543299.1"/>
    </source>
</evidence>
<dbReference type="Pfam" id="PF03449">
    <property type="entry name" value="GreA_GreB_N"/>
    <property type="match status" value="1"/>
</dbReference>
<evidence type="ECO:0000256" key="3">
    <source>
        <dbReference type="ARBA" id="ARBA00023015"/>
    </source>
</evidence>
<dbReference type="EMBL" id="JAUOPU010000011">
    <property type="protein sequence ID" value="MDO6543299.1"/>
    <property type="molecule type" value="Genomic_DNA"/>
</dbReference>
<evidence type="ECO:0000256" key="2">
    <source>
        <dbReference type="ARBA" id="ARBA00013729"/>
    </source>
</evidence>
<dbReference type="Gene3D" id="3.10.50.30">
    <property type="entry name" value="Transcription elongation factor, GreA/GreB, C-terminal domain"/>
    <property type="match status" value="1"/>
</dbReference>
<comment type="similarity">
    <text evidence="1 8 9">Belongs to the GreA/GreB family.</text>
</comment>
<organism evidence="12 15">
    <name type="scientific">Photobacterium sanguinicancri</name>
    <dbReference type="NCBI Taxonomy" id="875932"/>
    <lineage>
        <taxon>Bacteria</taxon>
        <taxon>Pseudomonadati</taxon>
        <taxon>Pseudomonadota</taxon>
        <taxon>Gammaproteobacteria</taxon>
        <taxon>Vibrionales</taxon>
        <taxon>Vibrionaceae</taxon>
        <taxon>Photobacterium</taxon>
    </lineage>
</organism>
<dbReference type="NCBIfam" id="TIGR01462">
    <property type="entry name" value="greA"/>
    <property type="match status" value="1"/>
</dbReference>
<evidence type="ECO:0000259" key="10">
    <source>
        <dbReference type="Pfam" id="PF01272"/>
    </source>
</evidence>
<dbReference type="SUPFAM" id="SSF46557">
    <property type="entry name" value="GreA transcript cleavage protein, N-terminal domain"/>
    <property type="match status" value="1"/>
</dbReference>
<evidence type="ECO:0000256" key="7">
    <source>
        <dbReference type="ARBA" id="ARBA00030776"/>
    </source>
</evidence>
<feature type="domain" description="Transcription elongation factor GreA/GreB C-terminal" evidence="10">
    <location>
        <begin position="82"/>
        <end position="156"/>
    </location>
</feature>
<dbReference type="PROSITE" id="PS00830">
    <property type="entry name" value="GREAB_2"/>
    <property type="match status" value="1"/>
</dbReference>
<evidence type="ECO:0000256" key="5">
    <source>
        <dbReference type="ARBA" id="ARBA00023163"/>
    </source>
</evidence>
<evidence type="ECO:0000313" key="15">
    <source>
        <dbReference type="Proteomes" id="UP001170624"/>
    </source>
</evidence>
<dbReference type="InterPro" id="IPR028624">
    <property type="entry name" value="Tscrpt_elong_fac_GreA/B"/>
</dbReference>
<sequence length="157" mass="17480">MDKVPMTVSGEKKLREELDVLMKRRPIISQAIGEARELGDLKENAEYHAAREEQGICEAQIRDIEYKLSVAQVIDVTKITNTGKVIFGTTVRLMDVDTEEEVTYKIVGDDEANIKAGRISVNSPIARGLIGKEEGDEVVISTPGGQKEFEIEKVEYI</sequence>
<evidence type="ECO:0000313" key="13">
    <source>
        <dbReference type="EMBL" id="OZS45890.1"/>
    </source>
</evidence>
<reference evidence="13 14" key="1">
    <citation type="journal article" date="2016" name="Antonie Van Leeuwenhoek">
        <title>Photobacterium sanguinicancri sp. nov. isolated from marine animals.</title>
        <authorList>
            <person name="Gomez-Gil B."/>
            <person name="Roque A."/>
            <person name="Rotllant G."/>
            <person name="Romalde J.L."/>
            <person name="Doce A."/>
            <person name="Eggermont M."/>
            <person name="Defoirdt T."/>
        </authorList>
    </citation>
    <scope>NUCLEOTIDE SEQUENCE [LARGE SCALE GENOMIC DNA]</scope>
    <source>
        <strain evidence="13 14">CAIM 1827</strain>
    </source>
</reference>
<keyword evidence="5 8" id="KW-0804">Transcription</keyword>
<dbReference type="InterPro" id="IPR023459">
    <property type="entry name" value="Tscrpt_elong_fac_GreA/B_fam"/>
</dbReference>
<keyword evidence="12" id="KW-0251">Elongation factor</keyword>
<dbReference type="InterPro" id="IPR006359">
    <property type="entry name" value="Tscrpt_elong_fac_GreA"/>
</dbReference>
<name>A0AAW7Y728_9GAMM</name>
<dbReference type="PROSITE" id="PS00829">
    <property type="entry name" value="GREAB_1"/>
    <property type="match status" value="1"/>
</dbReference>
<dbReference type="NCBIfam" id="NF001261">
    <property type="entry name" value="PRK00226.1-2"/>
    <property type="match status" value="1"/>
</dbReference>
<dbReference type="GO" id="GO:0070063">
    <property type="term" value="F:RNA polymerase binding"/>
    <property type="evidence" value="ECO:0007669"/>
    <property type="project" value="InterPro"/>
</dbReference>
<comment type="caution">
    <text evidence="12">The sequence shown here is derived from an EMBL/GenBank/DDBJ whole genome shotgun (WGS) entry which is preliminary data.</text>
</comment>
<evidence type="ECO:0000259" key="11">
    <source>
        <dbReference type="Pfam" id="PF03449"/>
    </source>
</evidence>
<dbReference type="SUPFAM" id="SSF54534">
    <property type="entry name" value="FKBP-like"/>
    <property type="match status" value="1"/>
</dbReference>
<dbReference type="GO" id="GO:0032784">
    <property type="term" value="P:regulation of DNA-templated transcription elongation"/>
    <property type="evidence" value="ECO:0007669"/>
    <property type="project" value="UniProtKB-UniRule"/>
</dbReference>
<evidence type="ECO:0000256" key="4">
    <source>
        <dbReference type="ARBA" id="ARBA00023125"/>
    </source>
</evidence>
<dbReference type="NCBIfam" id="NF001263">
    <property type="entry name" value="PRK00226.1-4"/>
    <property type="match status" value="1"/>
</dbReference>
<dbReference type="PIRSF" id="PIRSF006092">
    <property type="entry name" value="GreA_GreB"/>
    <property type="match status" value="1"/>
</dbReference>
<dbReference type="HAMAP" id="MF_00105">
    <property type="entry name" value="GreA_GreB"/>
    <property type="match status" value="1"/>
</dbReference>
<dbReference type="PANTHER" id="PTHR30437:SF4">
    <property type="entry name" value="TRANSCRIPTION ELONGATION FACTOR GREA"/>
    <property type="match status" value="1"/>
</dbReference>
<dbReference type="Gene3D" id="1.10.287.180">
    <property type="entry name" value="Transcription elongation factor, GreA/GreB, N-terminal domain"/>
    <property type="match status" value="1"/>
</dbReference>
<evidence type="ECO:0000313" key="14">
    <source>
        <dbReference type="Proteomes" id="UP000215999"/>
    </source>
</evidence>
<keyword evidence="14" id="KW-1185">Reference proteome</keyword>
<dbReference type="Proteomes" id="UP001170624">
    <property type="component" value="Unassembled WGS sequence"/>
</dbReference>
<dbReference type="InterPro" id="IPR036953">
    <property type="entry name" value="GreA/GreB_C_sf"/>
</dbReference>
<dbReference type="InterPro" id="IPR001437">
    <property type="entry name" value="Tscrpt_elong_fac_GreA/B_C"/>
</dbReference>
<keyword evidence="3 8" id="KW-0805">Transcription regulation</keyword>
<dbReference type="FunFam" id="3.10.50.30:FF:000001">
    <property type="entry name" value="Transcription elongation factor GreA"/>
    <property type="match status" value="1"/>
</dbReference>
<dbReference type="NCBIfam" id="NF001264">
    <property type="entry name" value="PRK00226.1-5"/>
    <property type="match status" value="1"/>
</dbReference>
<dbReference type="FunFam" id="1.10.287.180:FF:000001">
    <property type="entry name" value="Transcription elongation factor GreA"/>
    <property type="match status" value="1"/>
</dbReference>
<dbReference type="GO" id="GO:0006354">
    <property type="term" value="P:DNA-templated transcription elongation"/>
    <property type="evidence" value="ECO:0007669"/>
    <property type="project" value="TreeGrafter"/>
</dbReference>
<evidence type="ECO:0000256" key="8">
    <source>
        <dbReference type="HAMAP-Rule" id="MF_00105"/>
    </source>
</evidence>
<protein>
    <recommendedName>
        <fullName evidence="2 8">Transcription elongation factor GreA</fullName>
    </recommendedName>
    <alternativeName>
        <fullName evidence="7 8">Transcript cleavage factor GreA</fullName>
    </alternativeName>
</protein>
<keyword evidence="12" id="KW-0648">Protein biosynthesis</keyword>
<reference evidence="12" key="3">
    <citation type="submission" date="2023-07" db="EMBL/GenBank/DDBJ databases">
        <title>Genome content predicts the carbon catabolic preferences of heterotrophic bacteria.</title>
        <authorList>
            <person name="Gralka M."/>
        </authorList>
    </citation>
    <scope>NUCLEOTIDE SEQUENCE</scope>
    <source>
        <strain evidence="12">G2M05</strain>
    </source>
</reference>
<gene>
    <name evidence="8 12" type="primary">greA</name>
    <name evidence="13" type="ORF">ASV53_00710</name>
    <name evidence="12" type="ORF">Q4568_12205</name>
</gene>
<proteinExistence type="inferred from homology"/>